<keyword evidence="5 10" id="KW-1133">Transmembrane helix</keyword>
<proteinExistence type="inferred from homology"/>
<feature type="transmembrane region" description="Helical" evidence="10">
    <location>
        <begin position="295"/>
        <end position="317"/>
    </location>
</feature>
<dbReference type="PANTHER" id="PTHR32089">
    <property type="entry name" value="METHYL-ACCEPTING CHEMOTAXIS PROTEIN MCPB"/>
    <property type="match status" value="1"/>
</dbReference>
<dbReference type="SUPFAM" id="SSF58104">
    <property type="entry name" value="Methyl-accepting chemotaxis protein (MCP) signaling domain"/>
    <property type="match status" value="1"/>
</dbReference>
<dbReference type="PROSITE" id="PS50111">
    <property type="entry name" value="CHEMOTAXIS_TRANSDUC_2"/>
    <property type="match status" value="1"/>
</dbReference>
<dbReference type="Proteomes" id="UP000467637">
    <property type="component" value="Unassembled WGS sequence"/>
</dbReference>
<organism evidence="13 14">
    <name type="scientific">Paenibacillus anseongense</name>
    <dbReference type="NCBI Taxonomy" id="2682845"/>
    <lineage>
        <taxon>Bacteria</taxon>
        <taxon>Bacillati</taxon>
        <taxon>Bacillota</taxon>
        <taxon>Bacilli</taxon>
        <taxon>Bacillales</taxon>
        <taxon>Paenibacillaceae</taxon>
        <taxon>Paenibacillus</taxon>
    </lineage>
</organism>
<comment type="caution">
    <text evidence="13">The sequence shown here is derived from an EMBL/GenBank/DDBJ whole genome shotgun (WGS) entry which is preliminary data.</text>
</comment>
<keyword evidence="2" id="KW-1003">Cell membrane</keyword>
<dbReference type="Pfam" id="PF00015">
    <property type="entry name" value="MCPsignal"/>
    <property type="match status" value="1"/>
</dbReference>
<dbReference type="EMBL" id="WSEM01000034">
    <property type="protein sequence ID" value="MVQ39500.1"/>
    <property type="molecule type" value="Genomic_DNA"/>
</dbReference>
<dbReference type="RefSeq" id="WP_157325640.1">
    <property type="nucleotide sequence ID" value="NZ_WSEM01000034.1"/>
</dbReference>
<dbReference type="Gene3D" id="6.10.340.10">
    <property type="match status" value="1"/>
</dbReference>
<reference evidence="13 14" key="1">
    <citation type="submission" date="2019-12" db="EMBL/GenBank/DDBJ databases">
        <authorList>
            <person name="Huq M.A."/>
        </authorList>
    </citation>
    <scope>NUCLEOTIDE SEQUENCE [LARGE SCALE GENOMIC DNA]</scope>
    <source>
        <strain evidence="13 14">MAH-34</strain>
    </source>
</reference>
<evidence type="ECO:0000256" key="10">
    <source>
        <dbReference type="SAM" id="Phobius"/>
    </source>
</evidence>
<evidence type="ECO:0000256" key="8">
    <source>
        <dbReference type="ARBA" id="ARBA00029447"/>
    </source>
</evidence>
<evidence type="ECO:0000256" key="9">
    <source>
        <dbReference type="PROSITE-ProRule" id="PRU00284"/>
    </source>
</evidence>
<evidence type="ECO:0000256" key="6">
    <source>
        <dbReference type="ARBA" id="ARBA00023136"/>
    </source>
</evidence>
<keyword evidence="14" id="KW-1185">Reference proteome</keyword>
<dbReference type="SMART" id="SM00283">
    <property type="entry name" value="MA"/>
    <property type="match status" value="1"/>
</dbReference>
<comment type="similarity">
    <text evidence="8">Belongs to the methyl-accepting chemotaxis (MCP) protein family.</text>
</comment>
<dbReference type="Gene3D" id="3.30.450.20">
    <property type="entry name" value="PAS domain"/>
    <property type="match status" value="2"/>
</dbReference>
<evidence type="ECO:0000313" key="13">
    <source>
        <dbReference type="EMBL" id="MVQ39500.1"/>
    </source>
</evidence>
<dbReference type="InterPro" id="IPR004089">
    <property type="entry name" value="MCPsignal_dom"/>
</dbReference>
<keyword evidence="4 10" id="KW-0812">Transmembrane</keyword>
<dbReference type="Pfam" id="PF02743">
    <property type="entry name" value="dCache_1"/>
    <property type="match status" value="1"/>
</dbReference>
<dbReference type="Pfam" id="PF00672">
    <property type="entry name" value="HAMP"/>
    <property type="match status" value="1"/>
</dbReference>
<keyword evidence="3" id="KW-0145">Chemotaxis</keyword>
<dbReference type="CDD" id="cd18773">
    <property type="entry name" value="PDC1_HK_sensor"/>
    <property type="match status" value="1"/>
</dbReference>
<evidence type="ECO:0000256" key="2">
    <source>
        <dbReference type="ARBA" id="ARBA00022475"/>
    </source>
</evidence>
<keyword evidence="7 9" id="KW-0807">Transducer</keyword>
<dbReference type="CDD" id="cd11386">
    <property type="entry name" value="MCP_signal"/>
    <property type="match status" value="1"/>
</dbReference>
<evidence type="ECO:0000256" key="5">
    <source>
        <dbReference type="ARBA" id="ARBA00022989"/>
    </source>
</evidence>
<keyword evidence="6 10" id="KW-0472">Membrane</keyword>
<protein>
    <submittedName>
        <fullName evidence="13">HAMP domain-containing protein</fullName>
    </submittedName>
</protein>
<accession>A0ABW9UJS8</accession>
<evidence type="ECO:0000313" key="14">
    <source>
        <dbReference type="Proteomes" id="UP000467637"/>
    </source>
</evidence>
<dbReference type="Gene3D" id="1.10.287.950">
    <property type="entry name" value="Methyl-accepting chemotaxis protein"/>
    <property type="match status" value="1"/>
</dbReference>
<evidence type="ECO:0000256" key="3">
    <source>
        <dbReference type="ARBA" id="ARBA00022500"/>
    </source>
</evidence>
<sequence length="671" mass="72897">MIMSQLKVHSLISKLRLVKSKLIIAFVLILLVPSFSIGWFSYSIAKSKVDEQMERSATENVRMLNQTITLMLTGQMKSIDFLSRQIDNESIGTKQVDKELETKKILDRYLVVHPEFEDIIISTETEGGVSLIGSEKLPNHLNSKESAWYKQATENKDKVIITEPFISQGTNNTVVGMAKVMNEGHGIIMAVLSLKPFEEIVNGVKIGSKGYIFLSDEKERYLFHPTQKSGAVLIGNTTQIIYGSDFGKFAYINPNDGKSKEMYFTTNPLTGWKLQGTWYTEELAQTAAPIFNRTILIIAIALIAGSLIVFLIVRSIVSPLRTLKDTALRIGWGDLSKRVNIKSKDEFGEVAAIFNHMADTLKSVLVEVRESSNQLTTSAEQLSANAVHTSQVTEDIAIAAERMSNGANLQAQTVEESAQTINQVSVKIQQIASSALTVAETTTKAVEKSTEGGQAIQSAVKQMDFISGSVNGLVLVIDHLANTSQEIGQITRAITEIAQQTNLLSLNAAIEAARAGEHGLGFAVVASEVKKLAEQSSISTEKITTLIHAIQEEIEKSQQSLLSVTQEVNVGMEVMHSAGNLFSEIESFIDGANSQVQEVSAAAQQISTGAFKVVQGIEGIARVAQTTAAGTENVSAAVEEQLAFMQEISSSSSTLANMAGDLEGLVDRFKL</sequence>
<evidence type="ECO:0000256" key="4">
    <source>
        <dbReference type="ARBA" id="ARBA00022692"/>
    </source>
</evidence>
<dbReference type="PROSITE" id="PS50885">
    <property type="entry name" value="HAMP"/>
    <property type="match status" value="1"/>
</dbReference>
<feature type="domain" description="Methyl-accepting transducer" evidence="11">
    <location>
        <begin position="385"/>
        <end position="621"/>
    </location>
</feature>
<evidence type="ECO:0000259" key="12">
    <source>
        <dbReference type="PROSITE" id="PS50885"/>
    </source>
</evidence>
<feature type="transmembrane region" description="Helical" evidence="10">
    <location>
        <begin position="21"/>
        <end position="42"/>
    </location>
</feature>
<dbReference type="InterPro" id="IPR003660">
    <property type="entry name" value="HAMP_dom"/>
</dbReference>
<evidence type="ECO:0000256" key="7">
    <source>
        <dbReference type="ARBA" id="ARBA00023224"/>
    </source>
</evidence>
<evidence type="ECO:0000259" key="11">
    <source>
        <dbReference type="PROSITE" id="PS50111"/>
    </source>
</evidence>
<name>A0ABW9UJS8_9BACL</name>
<dbReference type="SMART" id="SM00304">
    <property type="entry name" value="HAMP"/>
    <property type="match status" value="1"/>
</dbReference>
<gene>
    <name evidence="13" type="ORF">GON05_33405</name>
</gene>
<feature type="domain" description="HAMP" evidence="12">
    <location>
        <begin position="314"/>
        <end position="366"/>
    </location>
</feature>
<comment type="subcellular location">
    <subcellularLocation>
        <location evidence="1">Cell membrane</location>
        <topology evidence="1">Multi-pass membrane protein</topology>
    </subcellularLocation>
</comment>
<dbReference type="PANTHER" id="PTHR32089:SF114">
    <property type="entry name" value="METHYL-ACCEPTING CHEMOTAXIS PROTEIN MCPB"/>
    <property type="match status" value="1"/>
</dbReference>
<dbReference type="CDD" id="cd06225">
    <property type="entry name" value="HAMP"/>
    <property type="match status" value="1"/>
</dbReference>
<evidence type="ECO:0000256" key="1">
    <source>
        <dbReference type="ARBA" id="ARBA00004651"/>
    </source>
</evidence>
<dbReference type="InterPro" id="IPR033479">
    <property type="entry name" value="dCache_1"/>
</dbReference>